<reference evidence="1 2" key="1">
    <citation type="submission" date="2020-04" db="EMBL/GenBank/DDBJ databases">
        <authorList>
            <person name="Pajer P."/>
            <person name="Broz P."/>
        </authorList>
    </citation>
    <scope>NUCLEOTIDE SEQUENCE [LARGE SCALE GENOMIC DNA]</scope>
    <source>
        <strain evidence="2">NRL-ATB46093</strain>
    </source>
</reference>
<sequence>MKKWWQKSLMIAVAVLTLGVISPNHLIWETLLDEKALSNSQSSTGNDKQYSFDWIDPSELYYDTHPSILDTVHKAAEEQAYLKFGTKIGPVIQDEFETAILPNIQRAIDLHFAGMDTETLRKLAISEKPSGDYSEKIFHIYDTETSKDAIRFHVRTEKKPLEGFFFNFHYHVAEDNFQKHIALGDIYWSKNTPPKWLS</sequence>
<dbReference type="Proteomes" id="UP000509222">
    <property type="component" value="Chromosome"/>
</dbReference>
<dbReference type="eggNOG" id="ENOG502ZV7K">
    <property type="taxonomic scope" value="Bacteria"/>
</dbReference>
<keyword evidence="2" id="KW-1185">Reference proteome</keyword>
<evidence type="ECO:0000313" key="2">
    <source>
        <dbReference type="Proteomes" id="UP000509222"/>
    </source>
</evidence>
<proteinExistence type="predicted"/>
<organism evidence="1 2">
    <name type="scientific">Planococcus glaciei</name>
    <dbReference type="NCBI Taxonomy" id="459472"/>
    <lineage>
        <taxon>Bacteria</taxon>
        <taxon>Bacillati</taxon>
        <taxon>Bacillota</taxon>
        <taxon>Bacilli</taxon>
        <taxon>Bacillales</taxon>
        <taxon>Caryophanaceae</taxon>
        <taxon>Planococcus</taxon>
    </lineage>
</organism>
<dbReference type="EMBL" id="CP051177">
    <property type="protein sequence ID" value="QKX52333.1"/>
    <property type="molecule type" value="Genomic_DNA"/>
</dbReference>
<protein>
    <submittedName>
        <fullName evidence="1">Uncharacterized protein</fullName>
    </submittedName>
</protein>
<dbReference type="RefSeq" id="WP_036803182.1">
    <property type="nucleotide sequence ID" value="NZ_CP051177.1"/>
</dbReference>
<dbReference type="InterPro" id="IPR025616">
    <property type="entry name" value="YpjP"/>
</dbReference>
<dbReference type="OrthoDB" id="2435352at2"/>
<dbReference type="Pfam" id="PF14005">
    <property type="entry name" value="YpjP"/>
    <property type="match status" value="1"/>
</dbReference>
<gene>
    <name evidence="1" type="ORF">HF394_18115</name>
</gene>
<dbReference type="AlphaFoldDB" id="A0A1G7ZWK3"/>
<dbReference type="STRING" id="459472.SAMN04487975_10331"/>
<reference evidence="2" key="2">
    <citation type="submission" date="2020-06" db="EMBL/GenBank/DDBJ databases">
        <title>Isolation of Planomicrobium glaciei.</title>
        <authorList>
            <person name="Malisova L."/>
            <person name="Safrankova R."/>
            <person name="Jakubu V."/>
            <person name="Spanelova P."/>
        </authorList>
    </citation>
    <scope>NUCLEOTIDE SEQUENCE [LARGE SCALE GENOMIC DNA]</scope>
    <source>
        <strain evidence="2">NRL-ATB46093</strain>
    </source>
</reference>
<evidence type="ECO:0000313" key="1">
    <source>
        <dbReference type="EMBL" id="QKX52333.1"/>
    </source>
</evidence>
<name>A0A1G7ZWK3_9BACL</name>
<accession>A0A1G7ZWK3</accession>